<dbReference type="RefSeq" id="WP_142081628.1">
    <property type="nucleotide sequence ID" value="NZ_VFPT01000001.1"/>
</dbReference>
<accession>A0A543KET6</accession>
<feature type="compositionally biased region" description="Polar residues" evidence="1">
    <location>
        <begin position="722"/>
        <end position="735"/>
    </location>
</feature>
<feature type="compositionally biased region" description="Polar residues" evidence="1">
    <location>
        <begin position="647"/>
        <end position="656"/>
    </location>
</feature>
<name>A0A543KET6_9RHOB</name>
<evidence type="ECO:0000313" key="4">
    <source>
        <dbReference type="Proteomes" id="UP000320582"/>
    </source>
</evidence>
<dbReference type="AlphaFoldDB" id="A0A543KET6"/>
<feature type="region of interest" description="Disordered" evidence="1">
    <location>
        <begin position="613"/>
        <end position="669"/>
    </location>
</feature>
<proteinExistence type="predicted"/>
<dbReference type="Proteomes" id="UP000320582">
    <property type="component" value="Unassembled WGS sequence"/>
</dbReference>
<feature type="region of interest" description="Disordered" evidence="1">
    <location>
        <begin position="683"/>
        <end position="744"/>
    </location>
</feature>
<organism evidence="3 4">
    <name type="scientific">Roseinatronobacter monicus</name>
    <dbReference type="NCBI Taxonomy" id="393481"/>
    <lineage>
        <taxon>Bacteria</taxon>
        <taxon>Pseudomonadati</taxon>
        <taxon>Pseudomonadota</taxon>
        <taxon>Alphaproteobacteria</taxon>
        <taxon>Rhodobacterales</taxon>
        <taxon>Paracoccaceae</taxon>
        <taxon>Roseinatronobacter</taxon>
    </lineage>
</organism>
<feature type="chain" id="PRO_5021771248" evidence="2">
    <location>
        <begin position="23"/>
        <end position="779"/>
    </location>
</feature>
<reference evidence="3 4" key="1">
    <citation type="submission" date="2019-06" db="EMBL/GenBank/DDBJ databases">
        <title>Genomic Encyclopedia of Archaeal and Bacterial Type Strains, Phase II (KMG-II): from individual species to whole genera.</title>
        <authorList>
            <person name="Goeker M."/>
        </authorList>
    </citation>
    <scope>NUCLEOTIDE SEQUENCE [LARGE SCALE GENOMIC DNA]</scope>
    <source>
        <strain evidence="3 4">DSM 18423</strain>
    </source>
</reference>
<feature type="compositionally biased region" description="Polar residues" evidence="1">
    <location>
        <begin position="631"/>
        <end position="640"/>
    </location>
</feature>
<sequence length="779" mass="84386">MRHILTVLLACVAICLSAHAHAQATPVLVRAGEHQEYTRLILELPEQNQWQLGKGTSSARLDIEGPPLEFDLTQTFARIPRTRLRELRASQGGLDLYIACACDIQAREDIPQFLIIDIIGRGTHASFAPMTAPRPPKRPARLRADRNGGAADPRRAGTQLAQALRRGTSDRVLPHALTLSGVIGTAPMRPEQPMNNAATIETSHRAAVAIELGHVLASAVSSGKLQATTDFTAPTDPEHNHDGDTHRIEGDLDAHFSIQAQARTRPETTVSPALHCPDASFIDPSDWFAQTDPAKVSQNLGNLFNDFDQADPDHILKSAQHFILLGFGAEARMVLSLLPQPDAAAETLRGISYLVDMSPLPAPIDFAPLDSCGPMGSLWAFLASRDTALPAGTFIDNLVQALQTLPPHLRLHLGPEAVQRLAALGRREEAQVILTSLERVAHAESAQLNLARATLDLADARSDKAHILEGALSPTTSDDDLIFLLSRREAQGNPLEASLLDAATTRLFALRGTLAGQEIARLLVRAAGRSGDFQQAFQMLDSRDAAFAENAIRPLRIELLTGLLTQAEDTGFITVMFEQRPWDMTYLPQALVAQLSARLRGLGFDRQARLMERPAENEEWQGARSAVPSRLTITGPTSARNADIPTAQDSTQQGHTNALPPQVPTSISRAPDISLDEADIRRARAAQTQAQRERNNTAPTAPTPEPLATLTGAPDAEFQAMSEPNQRNQNANPDTRGTEVTDAGPETGMAILTQSRDALGQSAELRARLQSLLDESIER</sequence>
<comment type="caution">
    <text evidence="3">The sequence shown here is derived from an EMBL/GenBank/DDBJ whole genome shotgun (WGS) entry which is preliminary data.</text>
</comment>
<evidence type="ECO:0000256" key="2">
    <source>
        <dbReference type="SAM" id="SignalP"/>
    </source>
</evidence>
<feature type="signal peptide" evidence="2">
    <location>
        <begin position="1"/>
        <end position="22"/>
    </location>
</feature>
<evidence type="ECO:0000313" key="3">
    <source>
        <dbReference type="EMBL" id="TQM93599.1"/>
    </source>
</evidence>
<keyword evidence="2" id="KW-0732">Signal</keyword>
<dbReference type="OrthoDB" id="7847197at2"/>
<evidence type="ECO:0000256" key="1">
    <source>
        <dbReference type="SAM" id="MobiDB-lite"/>
    </source>
</evidence>
<gene>
    <name evidence="3" type="ORF">BD293_2240</name>
</gene>
<feature type="region of interest" description="Disordered" evidence="1">
    <location>
        <begin position="127"/>
        <end position="156"/>
    </location>
</feature>
<keyword evidence="4" id="KW-1185">Reference proteome</keyword>
<dbReference type="EMBL" id="VFPT01000001">
    <property type="protein sequence ID" value="TQM93599.1"/>
    <property type="molecule type" value="Genomic_DNA"/>
</dbReference>
<protein>
    <submittedName>
        <fullName evidence="3">Uncharacterized protein</fullName>
    </submittedName>
</protein>